<evidence type="ECO:0000313" key="2">
    <source>
        <dbReference type="EMBL" id="KOO32650.1"/>
    </source>
</evidence>
<dbReference type="Proteomes" id="UP000037460">
    <property type="component" value="Unassembled WGS sequence"/>
</dbReference>
<evidence type="ECO:0000256" key="1">
    <source>
        <dbReference type="SAM" id="MobiDB-lite"/>
    </source>
</evidence>
<proteinExistence type="predicted"/>
<dbReference type="AlphaFoldDB" id="A0A0M0K1H0"/>
<name>A0A0M0K1H0_9EUKA</name>
<feature type="compositionally biased region" description="Low complexity" evidence="1">
    <location>
        <begin position="191"/>
        <end position="214"/>
    </location>
</feature>
<evidence type="ECO:0000313" key="3">
    <source>
        <dbReference type="Proteomes" id="UP000037460"/>
    </source>
</evidence>
<keyword evidence="3" id="KW-1185">Reference proteome</keyword>
<organism evidence="2 3">
    <name type="scientific">Chrysochromulina tobinii</name>
    <dbReference type="NCBI Taxonomy" id="1460289"/>
    <lineage>
        <taxon>Eukaryota</taxon>
        <taxon>Haptista</taxon>
        <taxon>Haptophyta</taxon>
        <taxon>Prymnesiophyceae</taxon>
        <taxon>Prymnesiales</taxon>
        <taxon>Chrysochromulinaceae</taxon>
        <taxon>Chrysochromulina</taxon>
    </lineage>
</organism>
<feature type="region of interest" description="Disordered" evidence="1">
    <location>
        <begin position="75"/>
        <end position="97"/>
    </location>
</feature>
<protein>
    <submittedName>
        <fullName evidence="2">Uncharacterized protein</fullName>
    </submittedName>
</protein>
<accession>A0A0M0K1H0</accession>
<feature type="region of interest" description="Disordered" evidence="1">
    <location>
        <begin position="141"/>
        <end position="246"/>
    </location>
</feature>
<comment type="caution">
    <text evidence="2">The sequence shown here is derived from an EMBL/GenBank/DDBJ whole genome shotgun (WGS) entry which is preliminary data.</text>
</comment>
<reference evidence="3" key="1">
    <citation type="journal article" date="2015" name="PLoS Genet.">
        <title>Genome Sequence and Transcriptome Analyses of Chrysochromulina tobin: Metabolic Tools for Enhanced Algal Fitness in the Prominent Order Prymnesiales (Haptophyceae).</title>
        <authorList>
            <person name="Hovde B.T."/>
            <person name="Deodato C.R."/>
            <person name="Hunsperger H.M."/>
            <person name="Ryken S.A."/>
            <person name="Yost W."/>
            <person name="Jha R.K."/>
            <person name="Patterson J."/>
            <person name="Monnat R.J. Jr."/>
            <person name="Barlow S.B."/>
            <person name="Starkenburg S.R."/>
            <person name="Cattolico R.A."/>
        </authorList>
    </citation>
    <scope>NUCLEOTIDE SEQUENCE</scope>
    <source>
        <strain evidence="3">CCMP291</strain>
    </source>
</reference>
<sequence length="335" mass="33919">MIEIGLASSGLSGALSLLGACSVRMFGVDVMLGCPRRHIRKLRLHGIVVRREEITPGGTTNSSLFYERLTTPAAEDKSAAEAAAPPSVSRGPSPPEYTIRELDATRAAHDDAQKSLRHYVAVDHLVVSSVTLMIGSMATTVAANGPDGRSGRRSGDSAPEPSAVPSGAAQAWSAVTTLIQAQEDEEEVEESMGTATGTAAAAEDASSAAHEASGTARAPLDSAAPPAPGTARVPLDSGAPPASKKRAISSAISTGVPGVVGMAKRRLGIVSFSSVSSKHEIATSNGSSKLGIVGFSSANTRPMQAAAVPVVNCPIGVPHAAVGGAPEADPQPRVV</sequence>
<dbReference type="EMBL" id="JWZX01001714">
    <property type="protein sequence ID" value="KOO32650.1"/>
    <property type="molecule type" value="Genomic_DNA"/>
</dbReference>
<gene>
    <name evidence="2" type="ORF">Ctob_012603</name>
</gene>